<name>A0A918XJ67_9ACTN</name>
<dbReference type="Gene3D" id="2.180.10.10">
    <property type="entry name" value="RHS repeat-associated core"/>
    <property type="match status" value="1"/>
</dbReference>
<evidence type="ECO:0000313" key="4">
    <source>
        <dbReference type="Proteomes" id="UP000654947"/>
    </source>
</evidence>
<dbReference type="InterPro" id="IPR050708">
    <property type="entry name" value="T6SS_VgrG/RHS"/>
</dbReference>
<dbReference type="EMBL" id="BMXL01000026">
    <property type="protein sequence ID" value="GHD33251.1"/>
    <property type="molecule type" value="Genomic_DNA"/>
</dbReference>
<feature type="compositionally biased region" description="Low complexity" evidence="1">
    <location>
        <begin position="177"/>
        <end position="190"/>
    </location>
</feature>
<feature type="transmembrane region" description="Helical" evidence="2">
    <location>
        <begin position="237"/>
        <end position="263"/>
    </location>
</feature>
<evidence type="ECO:0000313" key="3">
    <source>
        <dbReference type="EMBL" id="GHD33251.1"/>
    </source>
</evidence>
<dbReference type="PANTHER" id="PTHR32305">
    <property type="match status" value="1"/>
</dbReference>
<evidence type="ECO:0000256" key="2">
    <source>
        <dbReference type="SAM" id="Phobius"/>
    </source>
</evidence>
<dbReference type="InterPro" id="IPR022385">
    <property type="entry name" value="Rhs_assc_core"/>
</dbReference>
<evidence type="ECO:0008006" key="5">
    <source>
        <dbReference type="Google" id="ProtNLM"/>
    </source>
</evidence>
<reference evidence="3 4" key="1">
    <citation type="journal article" date="2014" name="Int. J. Syst. Evol. Microbiol.">
        <title>Complete genome sequence of Corynebacterium casei LMG S-19264T (=DSM 44701T), isolated from a smear-ripened cheese.</title>
        <authorList>
            <consortium name="US DOE Joint Genome Institute (JGI-PGF)"/>
            <person name="Walter F."/>
            <person name="Albersmeier A."/>
            <person name="Kalinowski J."/>
            <person name="Ruckert C."/>
        </authorList>
    </citation>
    <scope>NUCLEOTIDE SEQUENCE [LARGE SCALE GENOMIC DNA]</scope>
    <source>
        <strain evidence="3 4">KCTC 19473</strain>
    </source>
</reference>
<dbReference type="PANTHER" id="PTHR32305:SF17">
    <property type="entry name" value="TRNA NUCLEASE WAPA"/>
    <property type="match status" value="1"/>
</dbReference>
<keyword evidence="2" id="KW-0812">Transmembrane</keyword>
<feature type="compositionally biased region" description="Polar residues" evidence="1">
    <location>
        <begin position="166"/>
        <end position="176"/>
    </location>
</feature>
<feature type="region of interest" description="Disordered" evidence="1">
    <location>
        <begin position="158"/>
        <end position="219"/>
    </location>
</feature>
<accession>A0A918XJ67</accession>
<organism evidence="3 4">
    <name type="scientific">Nocardiopsis kunsanensis</name>
    <dbReference type="NCBI Taxonomy" id="141693"/>
    <lineage>
        <taxon>Bacteria</taxon>
        <taxon>Bacillati</taxon>
        <taxon>Actinomycetota</taxon>
        <taxon>Actinomycetes</taxon>
        <taxon>Streptosporangiales</taxon>
        <taxon>Nocardiopsidaceae</taxon>
        <taxon>Nocardiopsis</taxon>
    </lineage>
</organism>
<protein>
    <recommendedName>
        <fullName evidence="5">RHS repeat-associated core domain-containing protein</fullName>
    </recommendedName>
</protein>
<dbReference type="AlphaFoldDB" id="A0A918XJ67"/>
<dbReference type="Proteomes" id="UP000654947">
    <property type="component" value="Unassembled WGS sequence"/>
</dbReference>
<proteinExistence type="predicted"/>
<comment type="caution">
    <text evidence="3">The sequence shown here is derived from an EMBL/GenBank/DDBJ whole genome shotgun (WGS) entry which is preliminary data.</text>
</comment>
<feature type="transmembrane region" description="Helical" evidence="2">
    <location>
        <begin position="283"/>
        <end position="303"/>
    </location>
</feature>
<keyword evidence="2" id="KW-1133">Transmembrane helix</keyword>
<evidence type="ECO:0000256" key="1">
    <source>
        <dbReference type="SAM" id="MobiDB-lite"/>
    </source>
</evidence>
<dbReference type="NCBIfam" id="TIGR03696">
    <property type="entry name" value="Rhs_assc_core"/>
    <property type="match status" value="1"/>
</dbReference>
<keyword evidence="4" id="KW-1185">Reference proteome</keyword>
<sequence length="371" mass="39491">MAVRENDGSLSWSFSDQHNTGQIAVDAHGGEVVQRWMTVFGQDRGTEGVWPGERGFVDGTVDESTGLTQLGERAYDADLGRFVSVDPLMDLADAQTMNGYAYSNNSPATFGDPTGLSWHPARGHAPMPDYGSLPSPHPARGYAPMPNYGSLPSPHPARGFAPPTPNVQRAFNASIDTPSSSPTRSYTSHTVSSQESALNESTHQEEAGGGGQDPGFWERSGEWINENWDAIGAFGSVIGAAACVVASFGICLSAGAAVAVGKFGLDSYQNYHTDRDMRWAEHGMGLVGIGASGAFSGWLNGAMRYGQTSRGMREYVSFRRVKDEYWSTAVQTHRNGSFDAAGTGTNMGFNALSAGGSEAIGGTSDWLPRRK</sequence>
<keyword evidence="2" id="KW-0472">Membrane</keyword>
<feature type="compositionally biased region" description="Polar residues" evidence="1">
    <location>
        <begin position="191"/>
        <end position="201"/>
    </location>
</feature>
<gene>
    <name evidence="3" type="ORF">GCM10007147_37710</name>
</gene>